<dbReference type="Gene3D" id="1.10.10.10">
    <property type="entry name" value="Winged helix-like DNA-binding domain superfamily/Winged helix DNA-binding domain"/>
    <property type="match status" value="1"/>
</dbReference>
<dbReference type="AlphaFoldDB" id="A0A1X3D4V2"/>
<evidence type="ECO:0000256" key="2">
    <source>
        <dbReference type="ARBA" id="ARBA00023015"/>
    </source>
</evidence>
<dbReference type="SUPFAM" id="SSF53850">
    <property type="entry name" value="Periplasmic binding protein-like II"/>
    <property type="match status" value="1"/>
</dbReference>
<dbReference type="GO" id="GO:0006351">
    <property type="term" value="P:DNA-templated transcription"/>
    <property type="evidence" value="ECO:0007669"/>
    <property type="project" value="TreeGrafter"/>
</dbReference>
<dbReference type="RefSeq" id="WP_085360893.1">
    <property type="nucleotide sequence ID" value="NZ_MTAB01000053.1"/>
</dbReference>
<dbReference type="Pfam" id="PF03466">
    <property type="entry name" value="LysR_substrate"/>
    <property type="match status" value="1"/>
</dbReference>
<dbReference type="InterPro" id="IPR036390">
    <property type="entry name" value="WH_DNA-bd_sf"/>
</dbReference>
<dbReference type="InterPro" id="IPR036388">
    <property type="entry name" value="WH-like_DNA-bd_sf"/>
</dbReference>
<keyword evidence="2" id="KW-0805">Transcription regulation</keyword>
<dbReference type="PROSITE" id="PS50931">
    <property type="entry name" value="HTH_LYSR"/>
    <property type="match status" value="1"/>
</dbReference>
<name>A0A1X3D4V2_9NEIS</name>
<organism evidence="6 7">
    <name type="scientific">Neisseria dumasiana</name>
    <dbReference type="NCBI Taxonomy" id="1931275"/>
    <lineage>
        <taxon>Bacteria</taxon>
        <taxon>Pseudomonadati</taxon>
        <taxon>Pseudomonadota</taxon>
        <taxon>Betaproteobacteria</taxon>
        <taxon>Neisseriales</taxon>
        <taxon>Neisseriaceae</taxon>
        <taxon>Neisseria</taxon>
    </lineage>
</organism>
<dbReference type="OrthoDB" id="9124618at2"/>
<evidence type="ECO:0000256" key="1">
    <source>
        <dbReference type="ARBA" id="ARBA00009437"/>
    </source>
</evidence>
<comment type="caution">
    <text evidence="6">The sequence shown here is derived from an EMBL/GenBank/DDBJ whole genome shotgun (WGS) entry which is preliminary data.</text>
</comment>
<protein>
    <submittedName>
        <fullName evidence="6">Transcriptional regulator</fullName>
    </submittedName>
</protein>
<dbReference type="GO" id="GO:0043565">
    <property type="term" value="F:sequence-specific DNA binding"/>
    <property type="evidence" value="ECO:0007669"/>
    <property type="project" value="TreeGrafter"/>
</dbReference>
<evidence type="ECO:0000259" key="5">
    <source>
        <dbReference type="PROSITE" id="PS50931"/>
    </source>
</evidence>
<dbReference type="SUPFAM" id="SSF46785">
    <property type="entry name" value="Winged helix' DNA-binding domain"/>
    <property type="match status" value="1"/>
</dbReference>
<evidence type="ECO:0000256" key="4">
    <source>
        <dbReference type="ARBA" id="ARBA00023163"/>
    </source>
</evidence>
<dbReference type="PANTHER" id="PTHR30537">
    <property type="entry name" value="HTH-TYPE TRANSCRIPTIONAL REGULATOR"/>
    <property type="match status" value="1"/>
</dbReference>
<sequence length="285" mass="33133">MENIRRLPLNALKFFYFVGKYGSLVAASQQLHVTHGAVSKQLKLLEEHLNETLFIKQGRNLRLSSAGLILYESCQYIFSELQSTLTKLDHGKDKDLVVSCEPTLAMRWLIPRITRFPKEFGFNVVILAAGGNVDFHHQKIDVAIRRNDFSWPKTIYSELLCNERMGPVHIPSLSTDAKKLHTYTRPHAWKDWEKCHRNKFSCKENMFFEHFYLSIQAAIAGLGIAMASELMVEDEIKQGILIAPYDFREDGSRYYLLSEIAFETDYRRIKFLSWLREQMNDFIGE</sequence>
<dbReference type="Gene3D" id="3.40.190.10">
    <property type="entry name" value="Periplasmic binding protein-like II"/>
    <property type="match status" value="2"/>
</dbReference>
<evidence type="ECO:0000256" key="3">
    <source>
        <dbReference type="ARBA" id="ARBA00023125"/>
    </source>
</evidence>
<evidence type="ECO:0000313" key="6">
    <source>
        <dbReference type="EMBL" id="OSI14928.1"/>
    </source>
</evidence>
<feature type="domain" description="HTH lysR-type" evidence="5">
    <location>
        <begin position="7"/>
        <end position="64"/>
    </location>
</feature>
<dbReference type="Pfam" id="PF00126">
    <property type="entry name" value="HTH_1"/>
    <property type="match status" value="1"/>
</dbReference>
<keyword evidence="3" id="KW-0238">DNA-binding</keyword>
<gene>
    <name evidence="6" type="ORF">BV912_12270</name>
</gene>
<comment type="similarity">
    <text evidence="1">Belongs to the LysR transcriptional regulatory family.</text>
</comment>
<dbReference type="PANTHER" id="PTHR30537:SF74">
    <property type="entry name" value="HTH-TYPE TRANSCRIPTIONAL REGULATOR TRPI"/>
    <property type="match status" value="1"/>
</dbReference>
<dbReference type="InterPro" id="IPR000847">
    <property type="entry name" value="LysR_HTH_N"/>
</dbReference>
<accession>A0A1X3D4V2</accession>
<keyword evidence="4" id="KW-0804">Transcription</keyword>
<dbReference type="InterPro" id="IPR005119">
    <property type="entry name" value="LysR_subst-bd"/>
</dbReference>
<dbReference type="EMBL" id="MTAB01000053">
    <property type="protein sequence ID" value="OSI14928.1"/>
    <property type="molecule type" value="Genomic_DNA"/>
</dbReference>
<dbReference type="GO" id="GO:0003700">
    <property type="term" value="F:DNA-binding transcription factor activity"/>
    <property type="evidence" value="ECO:0007669"/>
    <property type="project" value="InterPro"/>
</dbReference>
<dbReference type="Proteomes" id="UP000193303">
    <property type="component" value="Unassembled WGS sequence"/>
</dbReference>
<reference evidence="7" key="1">
    <citation type="submission" date="2017-01" db="EMBL/GenBank/DDBJ databases">
        <authorList>
            <person name="Mah S.A."/>
            <person name="Swanson W.J."/>
            <person name="Moy G.W."/>
            <person name="Vacquier V.D."/>
        </authorList>
    </citation>
    <scope>NUCLEOTIDE SEQUENCE [LARGE SCALE GENOMIC DNA]</scope>
    <source>
        <strain evidence="7">124861</strain>
    </source>
</reference>
<proteinExistence type="inferred from homology"/>
<evidence type="ECO:0000313" key="7">
    <source>
        <dbReference type="Proteomes" id="UP000193303"/>
    </source>
</evidence>
<dbReference type="InterPro" id="IPR058163">
    <property type="entry name" value="LysR-type_TF_proteobact-type"/>
</dbReference>